<dbReference type="PANTHER" id="PTHR30093">
    <property type="entry name" value="GENERAL SECRETION PATHWAY PROTEIN G"/>
    <property type="match status" value="1"/>
</dbReference>
<keyword evidence="2" id="KW-0488">Methylation</keyword>
<proteinExistence type="predicted"/>
<evidence type="ECO:0000256" key="4">
    <source>
        <dbReference type="ARBA" id="ARBA00022989"/>
    </source>
</evidence>
<protein>
    <recommendedName>
        <fullName evidence="9">Prepilin-type N-terminal cleavage/methylation domain-containing protein</fullName>
    </recommendedName>
</protein>
<gene>
    <name evidence="7" type="ORF">BET03_01835</name>
</gene>
<comment type="caution">
    <text evidence="7">The sequence shown here is derived from an EMBL/GenBank/DDBJ whole genome shotgun (WGS) entry which is preliminary data.</text>
</comment>
<keyword evidence="3 6" id="KW-0812">Transmembrane</keyword>
<sequence length="127" mass="14098">MIKAIAKGLKNNRGFTLVELIVVLAVLGIIGAIAVPRFTGIQEDARVKADKASVDIINKALELYKIQENDEDLSKLLNDVENSTAADVINKLIEEGYLEDDVSDETQSKGDFEFNKQELKIEYKEGQ</sequence>
<keyword evidence="4 6" id="KW-1133">Transmembrane helix</keyword>
<evidence type="ECO:0000313" key="7">
    <source>
        <dbReference type="EMBL" id="RKD34592.1"/>
    </source>
</evidence>
<evidence type="ECO:0000256" key="2">
    <source>
        <dbReference type="ARBA" id="ARBA00022481"/>
    </source>
</evidence>
<dbReference type="NCBIfam" id="TIGR02532">
    <property type="entry name" value="IV_pilin_GFxxxE"/>
    <property type="match status" value="1"/>
</dbReference>
<evidence type="ECO:0000256" key="1">
    <source>
        <dbReference type="ARBA" id="ARBA00004167"/>
    </source>
</evidence>
<dbReference type="AlphaFoldDB" id="A0A419TAW0"/>
<dbReference type="GO" id="GO:0016020">
    <property type="term" value="C:membrane"/>
    <property type="evidence" value="ECO:0007669"/>
    <property type="project" value="UniProtKB-SubCell"/>
</dbReference>
<dbReference type="InterPro" id="IPR000983">
    <property type="entry name" value="Bac_GSPG_pilin"/>
</dbReference>
<organism evidence="7 8">
    <name type="scientific">Thermohalobacter berrensis</name>
    <dbReference type="NCBI Taxonomy" id="99594"/>
    <lineage>
        <taxon>Bacteria</taxon>
        <taxon>Bacillati</taxon>
        <taxon>Bacillota</taxon>
        <taxon>Tissierellia</taxon>
        <taxon>Tissierellales</taxon>
        <taxon>Thermohalobacteraceae</taxon>
        <taxon>Thermohalobacter</taxon>
    </lineage>
</organism>
<dbReference type="Proteomes" id="UP000284177">
    <property type="component" value="Unassembled WGS sequence"/>
</dbReference>
<evidence type="ECO:0008006" key="9">
    <source>
        <dbReference type="Google" id="ProtNLM"/>
    </source>
</evidence>
<dbReference type="PROSITE" id="PS00409">
    <property type="entry name" value="PROKAR_NTER_METHYL"/>
    <property type="match status" value="1"/>
</dbReference>
<dbReference type="SUPFAM" id="SSF54523">
    <property type="entry name" value="Pili subunits"/>
    <property type="match status" value="1"/>
</dbReference>
<name>A0A419TAW0_9FIRM</name>
<dbReference type="InterPro" id="IPR045584">
    <property type="entry name" value="Pilin-like"/>
</dbReference>
<feature type="transmembrane region" description="Helical" evidence="6">
    <location>
        <begin position="20"/>
        <end position="38"/>
    </location>
</feature>
<evidence type="ECO:0000313" key="8">
    <source>
        <dbReference type="Proteomes" id="UP000284177"/>
    </source>
</evidence>
<dbReference type="Gene3D" id="3.30.700.10">
    <property type="entry name" value="Glycoprotein, Type 4 Pilin"/>
    <property type="match status" value="1"/>
</dbReference>
<dbReference type="PRINTS" id="PR00813">
    <property type="entry name" value="BCTERIALGSPG"/>
</dbReference>
<dbReference type="GO" id="GO:0015628">
    <property type="term" value="P:protein secretion by the type II secretion system"/>
    <property type="evidence" value="ECO:0007669"/>
    <property type="project" value="InterPro"/>
</dbReference>
<keyword evidence="8" id="KW-1185">Reference proteome</keyword>
<dbReference type="PANTHER" id="PTHR30093:SF44">
    <property type="entry name" value="TYPE II SECRETION SYSTEM CORE PROTEIN G"/>
    <property type="match status" value="1"/>
</dbReference>
<dbReference type="GO" id="GO:0015627">
    <property type="term" value="C:type II protein secretion system complex"/>
    <property type="evidence" value="ECO:0007669"/>
    <property type="project" value="InterPro"/>
</dbReference>
<accession>A0A419TAW0</accession>
<keyword evidence="5 6" id="KW-0472">Membrane</keyword>
<comment type="subcellular location">
    <subcellularLocation>
        <location evidence="1">Membrane</location>
        <topology evidence="1">Single-pass membrane protein</topology>
    </subcellularLocation>
</comment>
<dbReference type="EMBL" id="MCIB01000001">
    <property type="protein sequence ID" value="RKD34592.1"/>
    <property type="molecule type" value="Genomic_DNA"/>
</dbReference>
<evidence type="ECO:0000256" key="6">
    <source>
        <dbReference type="SAM" id="Phobius"/>
    </source>
</evidence>
<dbReference type="Pfam" id="PF07963">
    <property type="entry name" value="N_methyl"/>
    <property type="match status" value="1"/>
</dbReference>
<evidence type="ECO:0000256" key="3">
    <source>
        <dbReference type="ARBA" id="ARBA00022692"/>
    </source>
</evidence>
<evidence type="ECO:0000256" key="5">
    <source>
        <dbReference type="ARBA" id="ARBA00023136"/>
    </source>
</evidence>
<dbReference type="OrthoDB" id="1819208at2"/>
<dbReference type="RefSeq" id="WP_120166648.1">
    <property type="nucleotide sequence ID" value="NZ_MCIB01000001.1"/>
</dbReference>
<reference evidence="7 8" key="1">
    <citation type="submission" date="2016-08" db="EMBL/GenBank/DDBJ databases">
        <title>Novel Firmicutes and Novel Genomes.</title>
        <authorList>
            <person name="Poppleton D.I."/>
            <person name="Gribaldo S."/>
        </authorList>
    </citation>
    <scope>NUCLEOTIDE SEQUENCE [LARGE SCALE GENOMIC DNA]</scope>
    <source>
        <strain evidence="7 8">CTT3</strain>
    </source>
</reference>
<dbReference type="InterPro" id="IPR012902">
    <property type="entry name" value="N_methyl_site"/>
</dbReference>